<reference evidence="2 3" key="1">
    <citation type="submission" date="2023-10" db="EMBL/GenBank/DDBJ databases">
        <title>Novel methanotroph of the genus Methylocapsa from a subarctic wetland.</title>
        <authorList>
            <person name="Belova S.E."/>
            <person name="Oshkin I.Y."/>
            <person name="Miroshnikov K."/>
            <person name="Dedysh S.N."/>
        </authorList>
    </citation>
    <scope>NUCLEOTIDE SEQUENCE [LARGE SCALE GENOMIC DNA]</scope>
    <source>
        <strain evidence="2 3">RX1</strain>
    </source>
</reference>
<gene>
    <name evidence="2" type="ORF">RZS28_11295</name>
</gene>
<dbReference type="Proteomes" id="UP001626536">
    <property type="component" value="Chromosome"/>
</dbReference>
<keyword evidence="3" id="KW-1185">Reference proteome</keyword>
<proteinExistence type="predicted"/>
<feature type="region of interest" description="Disordered" evidence="1">
    <location>
        <begin position="54"/>
        <end position="73"/>
    </location>
</feature>
<evidence type="ECO:0000256" key="1">
    <source>
        <dbReference type="SAM" id="MobiDB-lite"/>
    </source>
</evidence>
<dbReference type="RefSeq" id="WP_407337853.1">
    <property type="nucleotide sequence ID" value="NZ_CP136862.1"/>
</dbReference>
<accession>A0ABZ0HM90</accession>
<dbReference type="EMBL" id="CP136862">
    <property type="protein sequence ID" value="WOJ88417.1"/>
    <property type="molecule type" value="Genomic_DNA"/>
</dbReference>
<sequence length="122" mass="13427">MTGHRSHNQAGDRCAPVCIYVAAIVHVFVGPRASASGQREFVLWRILARIGEEETAGRGDEQAPTERGQDKSRQCAARSGYCFSWAISLFRQGAPDPRNVRADTNLLLRLFFLHIAEDGDGA</sequence>
<evidence type="ECO:0000313" key="3">
    <source>
        <dbReference type="Proteomes" id="UP001626536"/>
    </source>
</evidence>
<protein>
    <submittedName>
        <fullName evidence="2">Uncharacterized protein</fullName>
    </submittedName>
</protein>
<name>A0ABZ0HM90_9HYPH</name>
<organism evidence="2 3">
    <name type="scientific">Methylocapsa polymorpha</name>
    <dbReference type="NCBI Taxonomy" id="3080828"/>
    <lineage>
        <taxon>Bacteria</taxon>
        <taxon>Pseudomonadati</taxon>
        <taxon>Pseudomonadota</taxon>
        <taxon>Alphaproteobacteria</taxon>
        <taxon>Hyphomicrobiales</taxon>
        <taxon>Beijerinckiaceae</taxon>
        <taxon>Methylocapsa</taxon>
    </lineage>
</organism>
<evidence type="ECO:0000313" key="2">
    <source>
        <dbReference type="EMBL" id="WOJ88417.1"/>
    </source>
</evidence>